<dbReference type="EMBL" id="UZAG01018833">
    <property type="protein sequence ID" value="VDO41229.1"/>
    <property type="molecule type" value="Genomic_DNA"/>
</dbReference>
<keyword evidence="2" id="KW-1185">Reference proteome</keyword>
<dbReference type="Proteomes" id="UP000280834">
    <property type="component" value="Unassembled WGS sequence"/>
</dbReference>
<dbReference type="WBParaSite" id="BTMF_0001404901-mRNA-1">
    <property type="protein sequence ID" value="BTMF_0001404901-mRNA-1"/>
    <property type="gene ID" value="BTMF_0001404901"/>
</dbReference>
<reference evidence="3" key="1">
    <citation type="submission" date="2017-02" db="UniProtKB">
        <authorList>
            <consortium name="WormBaseParasite"/>
        </authorList>
    </citation>
    <scope>IDENTIFICATION</scope>
</reference>
<evidence type="ECO:0000313" key="3">
    <source>
        <dbReference type="WBParaSite" id="BTMF_0001404901-mRNA-1"/>
    </source>
</evidence>
<reference evidence="1 2" key="2">
    <citation type="submission" date="2018-11" db="EMBL/GenBank/DDBJ databases">
        <authorList>
            <consortium name="Pathogen Informatics"/>
        </authorList>
    </citation>
    <scope>NUCLEOTIDE SEQUENCE [LARGE SCALE GENOMIC DNA]</scope>
</reference>
<evidence type="ECO:0000313" key="2">
    <source>
        <dbReference type="Proteomes" id="UP000280834"/>
    </source>
</evidence>
<evidence type="ECO:0000313" key="1">
    <source>
        <dbReference type="EMBL" id="VDO41229.1"/>
    </source>
</evidence>
<dbReference type="AlphaFoldDB" id="A0A0R3R209"/>
<protein>
    <submittedName>
        <fullName evidence="3">Lipoprotein</fullName>
    </submittedName>
</protein>
<name>A0A0R3R209_9BILA</name>
<organism evidence="3">
    <name type="scientific">Brugia timori</name>
    <dbReference type="NCBI Taxonomy" id="42155"/>
    <lineage>
        <taxon>Eukaryota</taxon>
        <taxon>Metazoa</taxon>
        <taxon>Ecdysozoa</taxon>
        <taxon>Nematoda</taxon>
        <taxon>Chromadorea</taxon>
        <taxon>Rhabditida</taxon>
        <taxon>Spirurina</taxon>
        <taxon>Spiruromorpha</taxon>
        <taxon>Filarioidea</taxon>
        <taxon>Onchocercidae</taxon>
        <taxon>Brugia</taxon>
    </lineage>
</organism>
<proteinExistence type="predicted"/>
<sequence length="43" mass="4891">MKDLDGRGKKDLSGNLLTVLTDAQLQGPKSVRNLQFDRNFLTW</sequence>
<gene>
    <name evidence="1" type="ORF">BTMF_LOCUS12045</name>
</gene>
<accession>A0A0R3R209</accession>